<sequence>MGNERSWFSCGRFADDAIVFCKSRRQAEKAYDQAKIILEDKLQLTMHPEKTKIVHFDDGFRFLGFDLWKDYLVLPKKRANKFKDKIRYLSRRQQGKNVEEI</sequence>
<dbReference type="PROSITE" id="PS50878">
    <property type="entry name" value="RT_POL"/>
    <property type="match status" value="1"/>
</dbReference>
<dbReference type="OrthoDB" id="9788687at2"/>
<dbReference type="SUPFAM" id="SSF56672">
    <property type="entry name" value="DNA/RNA polymerases"/>
    <property type="match status" value="1"/>
</dbReference>
<dbReference type="KEGG" id="rue:DT065_12625"/>
<dbReference type="EMBL" id="CP031092">
    <property type="protein sequence ID" value="AXF56768.1"/>
    <property type="molecule type" value="Genomic_DNA"/>
</dbReference>
<proteinExistence type="predicted"/>
<dbReference type="AlphaFoldDB" id="A0A345C0N7"/>
<dbReference type="InterPro" id="IPR000477">
    <property type="entry name" value="RT_dom"/>
</dbReference>
<evidence type="ECO:0000313" key="3">
    <source>
        <dbReference type="Proteomes" id="UP000252100"/>
    </source>
</evidence>
<keyword evidence="3" id="KW-1185">Reference proteome</keyword>
<dbReference type="Pfam" id="PF00078">
    <property type="entry name" value="RVT_1"/>
    <property type="match status" value="1"/>
</dbReference>
<dbReference type="Proteomes" id="UP000252100">
    <property type="component" value="Chromosome"/>
</dbReference>
<protein>
    <recommendedName>
        <fullName evidence="1">Reverse transcriptase domain-containing protein</fullName>
    </recommendedName>
</protein>
<reference evidence="2 3" key="1">
    <citation type="journal article" date="2018" name="J. Microbiol.">
        <title>Salicibibacter kimchii gen. nov., sp. nov., a moderately halophilic and alkalitolerant bacterium in the family Bacillaceae, isolated from kimchi.</title>
        <authorList>
            <person name="Jang J.Y."/>
            <person name="Oh Y.J."/>
            <person name="Lim S.K."/>
            <person name="Park H.K."/>
            <person name="Lee C."/>
            <person name="Kim J.Y."/>
            <person name="Lee M.A."/>
            <person name="Choi H.J."/>
        </authorList>
    </citation>
    <scope>NUCLEOTIDE SEQUENCE [LARGE SCALE GENOMIC DNA]</scope>
    <source>
        <strain evidence="2 3">NKC1-1</strain>
    </source>
</reference>
<evidence type="ECO:0000313" key="2">
    <source>
        <dbReference type="EMBL" id="AXF56768.1"/>
    </source>
</evidence>
<dbReference type="InterPro" id="IPR043502">
    <property type="entry name" value="DNA/RNA_pol_sf"/>
</dbReference>
<feature type="domain" description="Reverse transcriptase" evidence="1">
    <location>
        <begin position="1"/>
        <end position="67"/>
    </location>
</feature>
<dbReference type="RefSeq" id="WP_114373995.1">
    <property type="nucleotide sequence ID" value="NZ_CP031092.1"/>
</dbReference>
<accession>A0A345C0N7</accession>
<name>A0A345C0N7_9BACI</name>
<organism evidence="2 3">
    <name type="scientific">Salicibibacter kimchii</name>
    <dbReference type="NCBI Taxonomy" id="2099786"/>
    <lineage>
        <taxon>Bacteria</taxon>
        <taxon>Bacillati</taxon>
        <taxon>Bacillota</taxon>
        <taxon>Bacilli</taxon>
        <taxon>Bacillales</taxon>
        <taxon>Bacillaceae</taxon>
        <taxon>Salicibibacter</taxon>
    </lineage>
</organism>
<evidence type="ECO:0000259" key="1">
    <source>
        <dbReference type="PROSITE" id="PS50878"/>
    </source>
</evidence>
<gene>
    <name evidence="2" type="ORF">DT065_12625</name>
</gene>